<dbReference type="AlphaFoldDB" id="A0A3A8EJZ3"/>
<gene>
    <name evidence="2" type="ORF">D7V21_04635</name>
</gene>
<accession>A0A3A8EJZ3</accession>
<proteinExistence type="predicted"/>
<protein>
    <submittedName>
        <fullName evidence="2">Uncharacterized protein</fullName>
    </submittedName>
</protein>
<sequence length="59" mass="6987">MQLHPFTFAIFVISIILDIFFLIFAICYSDKLFVFIAILLLAAAWLIYKEYQLSLDVFY</sequence>
<name>A0A3A8EJZ3_9GAMM</name>
<reference evidence="2 3" key="1">
    <citation type="submission" date="2018-09" db="EMBL/GenBank/DDBJ databases">
        <title>The draft genome of Acinetobacter spp. strains.</title>
        <authorList>
            <person name="Qin J."/>
            <person name="Feng Y."/>
            <person name="Zong Z."/>
        </authorList>
    </citation>
    <scope>NUCLEOTIDE SEQUENCE [LARGE SCALE GENOMIC DNA]</scope>
    <source>
        <strain evidence="2 3">WCHAc060096</strain>
    </source>
</reference>
<feature type="transmembrane region" description="Helical" evidence="1">
    <location>
        <begin position="32"/>
        <end position="48"/>
    </location>
</feature>
<keyword evidence="1" id="KW-0812">Transmembrane</keyword>
<organism evidence="2 3">
    <name type="scientific">Acinetobacter guerrae</name>
    <dbReference type="NCBI Taxonomy" id="1843371"/>
    <lineage>
        <taxon>Bacteria</taxon>
        <taxon>Pseudomonadati</taxon>
        <taxon>Pseudomonadota</taxon>
        <taxon>Gammaproteobacteria</taxon>
        <taxon>Moraxellales</taxon>
        <taxon>Moraxellaceae</taxon>
        <taxon>Acinetobacter</taxon>
    </lineage>
</organism>
<dbReference type="EMBL" id="RAXU01000004">
    <property type="protein sequence ID" value="RKG35212.1"/>
    <property type="molecule type" value="Genomic_DNA"/>
</dbReference>
<keyword evidence="1" id="KW-0472">Membrane</keyword>
<evidence type="ECO:0000313" key="2">
    <source>
        <dbReference type="EMBL" id="RKG35212.1"/>
    </source>
</evidence>
<keyword evidence="1" id="KW-1133">Transmembrane helix</keyword>
<comment type="caution">
    <text evidence="2">The sequence shown here is derived from an EMBL/GenBank/DDBJ whole genome shotgun (WGS) entry which is preliminary data.</text>
</comment>
<keyword evidence="3" id="KW-1185">Reference proteome</keyword>
<evidence type="ECO:0000256" key="1">
    <source>
        <dbReference type="SAM" id="Phobius"/>
    </source>
</evidence>
<dbReference type="Proteomes" id="UP000269001">
    <property type="component" value="Unassembled WGS sequence"/>
</dbReference>
<evidence type="ECO:0000313" key="3">
    <source>
        <dbReference type="Proteomes" id="UP000269001"/>
    </source>
</evidence>
<feature type="transmembrane region" description="Helical" evidence="1">
    <location>
        <begin position="6"/>
        <end position="25"/>
    </location>
</feature>